<dbReference type="CDD" id="cd00093">
    <property type="entry name" value="HTH_XRE"/>
    <property type="match status" value="1"/>
</dbReference>
<dbReference type="InterPro" id="IPR001387">
    <property type="entry name" value="Cro/C1-type_HTH"/>
</dbReference>
<accession>A0A7G5MTI2</accession>
<name>A0A7G5MTI2_9FIRM</name>
<dbReference type="SUPFAM" id="SSF47413">
    <property type="entry name" value="lambda repressor-like DNA-binding domains"/>
    <property type="match status" value="1"/>
</dbReference>
<proteinExistence type="predicted"/>
<evidence type="ECO:0000313" key="3">
    <source>
        <dbReference type="Proteomes" id="UP000515789"/>
    </source>
</evidence>
<evidence type="ECO:0000259" key="1">
    <source>
        <dbReference type="PROSITE" id="PS50943"/>
    </source>
</evidence>
<reference evidence="2 3" key="1">
    <citation type="submission" date="2019-04" db="EMBL/GenBank/DDBJ databases">
        <authorList>
            <person name="Schori C."/>
            <person name="Ahrens C."/>
        </authorList>
    </citation>
    <scope>NUCLEOTIDE SEQUENCE [LARGE SCALE GENOMIC DNA]</scope>
    <source>
        <strain evidence="2 3">DSM 2950</strain>
    </source>
</reference>
<dbReference type="AlphaFoldDB" id="A0A7G5MTI2"/>
<gene>
    <name evidence="2" type="ORF">E5259_10135</name>
</gene>
<dbReference type="GeneID" id="75050397"/>
<dbReference type="SMART" id="SM00530">
    <property type="entry name" value="HTH_XRE"/>
    <property type="match status" value="1"/>
</dbReference>
<dbReference type="Pfam" id="PF01381">
    <property type="entry name" value="HTH_3"/>
    <property type="match status" value="1"/>
</dbReference>
<dbReference type="GO" id="GO:0003677">
    <property type="term" value="F:DNA binding"/>
    <property type="evidence" value="ECO:0007669"/>
    <property type="project" value="InterPro"/>
</dbReference>
<organism evidence="2 3">
    <name type="scientific">Blautia producta</name>
    <dbReference type="NCBI Taxonomy" id="33035"/>
    <lineage>
        <taxon>Bacteria</taxon>
        <taxon>Bacillati</taxon>
        <taxon>Bacillota</taxon>
        <taxon>Clostridia</taxon>
        <taxon>Lachnospirales</taxon>
        <taxon>Lachnospiraceae</taxon>
        <taxon>Blautia</taxon>
    </lineage>
</organism>
<dbReference type="Proteomes" id="UP000515789">
    <property type="component" value="Chromosome"/>
</dbReference>
<sequence length="163" mass="18703">MNERIRKLRKTLDLTQTIFAERIGLKQNSIALIESGKRNISDQAILSICREFNVNEEWLRFGIGEMFKPISHNAIDALVQQNSLTDSDRILIEKFIFLKPELRKIFADYILDTAKALQAQQPPTIKPVDQTAIGGELHEKCPKTAEELERRYPPLDNIDLKDA</sequence>
<evidence type="ECO:0000313" key="2">
    <source>
        <dbReference type="EMBL" id="QMW77925.1"/>
    </source>
</evidence>
<dbReference type="InterPro" id="IPR010982">
    <property type="entry name" value="Lambda_DNA-bd_dom_sf"/>
</dbReference>
<protein>
    <submittedName>
        <fullName evidence="2">XRE family transcriptional regulator</fullName>
    </submittedName>
</protein>
<dbReference type="RefSeq" id="WP_018596326.1">
    <property type="nucleotide sequence ID" value="NZ_AP031439.1"/>
</dbReference>
<feature type="domain" description="HTH cro/C1-type" evidence="1">
    <location>
        <begin position="5"/>
        <end position="59"/>
    </location>
</feature>
<dbReference type="EMBL" id="CP039126">
    <property type="protein sequence ID" value="QMW77925.1"/>
    <property type="molecule type" value="Genomic_DNA"/>
</dbReference>
<dbReference type="PROSITE" id="PS50943">
    <property type="entry name" value="HTH_CROC1"/>
    <property type="match status" value="1"/>
</dbReference>
<dbReference type="Gene3D" id="1.10.260.40">
    <property type="entry name" value="lambda repressor-like DNA-binding domains"/>
    <property type="match status" value="1"/>
</dbReference>